<accession>A0ABR3WCD4</accession>
<reference evidence="2 3" key="1">
    <citation type="journal article" date="2024" name="Commun. Biol.">
        <title>Comparative genomic analysis of thermophilic fungi reveals convergent evolutionary adaptations and gene losses.</title>
        <authorList>
            <person name="Steindorff A.S."/>
            <person name="Aguilar-Pontes M.V."/>
            <person name="Robinson A.J."/>
            <person name="Andreopoulos B."/>
            <person name="LaButti K."/>
            <person name="Kuo A."/>
            <person name="Mondo S."/>
            <person name="Riley R."/>
            <person name="Otillar R."/>
            <person name="Haridas S."/>
            <person name="Lipzen A."/>
            <person name="Grimwood J."/>
            <person name="Schmutz J."/>
            <person name="Clum A."/>
            <person name="Reid I.D."/>
            <person name="Moisan M.C."/>
            <person name="Butler G."/>
            <person name="Nguyen T.T.M."/>
            <person name="Dewar K."/>
            <person name="Conant G."/>
            <person name="Drula E."/>
            <person name="Henrissat B."/>
            <person name="Hansel C."/>
            <person name="Singer S."/>
            <person name="Hutchinson M.I."/>
            <person name="de Vries R.P."/>
            <person name="Natvig D.O."/>
            <person name="Powell A.J."/>
            <person name="Tsang A."/>
            <person name="Grigoriev I.V."/>
        </authorList>
    </citation>
    <scope>NUCLEOTIDE SEQUENCE [LARGE SCALE GENOMIC DNA]</scope>
    <source>
        <strain evidence="2 3">ATCC 24622</strain>
    </source>
</reference>
<dbReference type="Proteomes" id="UP001586593">
    <property type="component" value="Unassembled WGS sequence"/>
</dbReference>
<feature type="region of interest" description="Disordered" evidence="1">
    <location>
        <begin position="1"/>
        <end position="22"/>
    </location>
</feature>
<organism evidence="2 3">
    <name type="scientific">Phialemonium thermophilum</name>
    <dbReference type="NCBI Taxonomy" id="223376"/>
    <lineage>
        <taxon>Eukaryota</taxon>
        <taxon>Fungi</taxon>
        <taxon>Dikarya</taxon>
        <taxon>Ascomycota</taxon>
        <taxon>Pezizomycotina</taxon>
        <taxon>Sordariomycetes</taxon>
        <taxon>Sordariomycetidae</taxon>
        <taxon>Cephalothecales</taxon>
        <taxon>Cephalothecaceae</taxon>
        <taxon>Phialemonium</taxon>
    </lineage>
</organism>
<feature type="region of interest" description="Disordered" evidence="1">
    <location>
        <begin position="53"/>
        <end position="97"/>
    </location>
</feature>
<evidence type="ECO:0000256" key="1">
    <source>
        <dbReference type="SAM" id="MobiDB-lite"/>
    </source>
</evidence>
<evidence type="ECO:0000313" key="3">
    <source>
        <dbReference type="Proteomes" id="UP001586593"/>
    </source>
</evidence>
<keyword evidence="3" id="KW-1185">Reference proteome</keyword>
<dbReference type="EMBL" id="JAZHXJ010000529">
    <property type="protein sequence ID" value="KAL1858219.1"/>
    <property type="molecule type" value="Genomic_DNA"/>
</dbReference>
<sequence length="97" mass="11073">MFPVSTATKAQPNSVGKKTDRSRKFYNVNEWYPVTDQIQARFRRPARLLMLTQPIPGHSNTDERLQHDPNPTPRRYPSFHPMLPIFSTPTGPQAGPS</sequence>
<protein>
    <submittedName>
        <fullName evidence="2">Uncharacterized protein</fullName>
    </submittedName>
</protein>
<evidence type="ECO:0000313" key="2">
    <source>
        <dbReference type="EMBL" id="KAL1858219.1"/>
    </source>
</evidence>
<name>A0ABR3WCD4_9PEZI</name>
<feature type="compositionally biased region" description="Polar residues" evidence="1">
    <location>
        <begin position="1"/>
        <end position="16"/>
    </location>
</feature>
<proteinExistence type="predicted"/>
<gene>
    <name evidence="2" type="ORF">VTK73DRAFT_7899</name>
</gene>
<comment type="caution">
    <text evidence="2">The sequence shown here is derived from an EMBL/GenBank/DDBJ whole genome shotgun (WGS) entry which is preliminary data.</text>
</comment>
<feature type="compositionally biased region" description="Polar residues" evidence="1">
    <location>
        <begin position="87"/>
        <end position="97"/>
    </location>
</feature>